<feature type="transmembrane region" description="Helical" evidence="10">
    <location>
        <begin position="864"/>
        <end position="882"/>
    </location>
</feature>
<evidence type="ECO:0000256" key="3">
    <source>
        <dbReference type="ARBA" id="ARBA00022606"/>
    </source>
</evidence>
<accession>A0A151WSD9</accession>
<feature type="transmembrane region" description="Helical" evidence="10">
    <location>
        <begin position="128"/>
        <end position="158"/>
    </location>
</feature>
<evidence type="ECO:0000313" key="11">
    <source>
        <dbReference type="EMBL" id="KYQ50776.1"/>
    </source>
</evidence>
<feature type="transmembrane region" description="Helical" evidence="10">
    <location>
        <begin position="403"/>
        <end position="424"/>
    </location>
</feature>
<keyword evidence="12" id="KW-1185">Reference proteome</keyword>
<keyword evidence="2" id="KW-1003">Cell membrane</keyword>
<dbReference type="GO" id="GO:0004984">
    <property type="term" value="F:olfactory receptor activity"/>
    <property type="evidence" value="ECO:0007669"/>
    <property type="project" value="InterPro"/>
</dbReference>
<dbReference type="GO" id="GO:0005886">
    <property type="term" value="C:plasma membrane"/>
    <property type="evidence" value="ECO:0007669"/>
    <property type="project" value="UniProtKB-SubCell"/>
</dbReference>
<feature type="transmembrane region" description="Helical" evidence="10">
    <location>
        <begin position="615"/>
        <end position="635"/>
    </location>
</feature>
<evidence type="ECO:0000256" key="10">
    <source>
        <dbReference type="SAM" id="Phobius"/>
    </source>
</evidence>
<feature type="transmembrane region" description="Helical" evidence="10">
    <location>
        <begin position="333"/>
        <end position="359"/>
    </location>
</feature>
<dbReference type="InterPro" id="IPR004117">
    <property type="entry name" value="7tm6_olfct_rcpt"/>
</dbReference>
<feature type="transmembrane region" description="Helical" evidence="10">
    <location>
        <begin position="647"/>
        <end position="666"/>
    </location>
</feature>
<feature type="transmembrane region" description="Helical" evidence="10">
    <location>
        <begin position="704"/>
        <end position="722"/>
    </location>
</feature>
<comment type="subcellular location">
    <subcellularLocation>
        <location evidence="1">Cell membrane</location>
        <topology evidence="1">Multi-pass membrane protein</topology>
    </subcellularLocation>
</comment>
<keyword evidence="4 10" id="KW-0812">Transmembrane</keyword>
<evidence type="ECO:0000256" key="8">
    <source>
        <dbReference type="ARBA" id="ARBA00023170"/>
    </source>
</evidence>
<dbReference type="PANTHER" id="PTHR21137:SF35">
    <property type="entry name" value="ODORANT RECEPTOR 19A-RELATED"/>
    <property type="match status" value="1"/>
</dbReference>
<organism evidence="11 12">
    <name type="scientific">Mycetomoellerius zeteki</name>
    <dbReference type="NCBI Taxonomy" id="64791"/>
    <lineage>
        <taxon>Eukaryota</taxon>
        <taxon>Metazoa</taxon>
        <taxon>Ecdysozoa</taxon>
        <taxon>Arthropoda</taxon>
        <taxon>Hexapoda</taxon>
        <taxon>Insecta</taxon>
        <taxon>Pterygota</taxon>
        <taxon>Neoptera</taxon>
        <taxon>Endopterygota</taxon>
        <taxon>Hymenoptera</taxon>
        <taxon>Apocrita</taxon>
        <taxon>Aculeata</taxon>
        <taxon>Formicoidea</taxon>
        <taxon>Formicidae</taxon>
        <taxon>Myrmicinae</taxon>
        <taxon>Mycetomoellerius</taxon>
    </lineage>
</organism>
<feature type="transmembrane region" description="Helical" evidence="10">
    <location>
        <begin position="917"/>
        <end position="938"/>
    </location>
</feature>
<feature type="transmembrane region" description="Helical" evidence="10">
    <location>
        <begin position="71"/>
        <end position="90"/>
    </location>
</feature>
<feature type="transmembrane region" description="Helical" evidence="10">
    <location>
        <begin position="1064"/>
        <end position="1088"/>
    </location>
</feature>
<dbReference type="GO" id="GO:0005549">
    <property type="term" value="F:odorant binding"/>
    <property type="evidence" value="ECO:0007669"/>
    <property type="project" value="InterPro"/>
</dbReference>
<sequence length="1254" mass="144598">MRKHMRELASPSTTGDDSVRIQFAFSQYGIFIFRYDKLRRCLKHVEEDWKNVLSAEARNIMLKSARTGKRLVTICAIFMYSGAFTFRTILPLFQGKFIDQNVTIRQFACPGYFFSLDVQVSPVYETVFVIQCLTGFIAVSIVTCACGLTAIFVVHACGQLKILIGLMRELVQKQWQEEREMDMKLAEIVEHQTRVRNDLIPGILYWLMKATTRVRLQMIPVLLYDFMSASQYSIFISRYDQLRRCLKHVEEDWENVLSVDSRNIMLKSARMGKRLVTICALFMYNGVITFRAILPLFQGKIVIDQNVTIRRFACPGYYFSLDVQVSPVYETIFIIQFLTGFITVSIVTCACGLTAIFVVHACGQLKILIGLMTGLVQKEWQEEYETNKKIAEIVEHQIRVRKVLNVICYILLALLLIPSGIYIVLEIKDFYNQLKLGSALTFFFMAVLKYCALLLRENDIRKCVDYIKSDWRNVRYMDERKIMLENANFGRRLVVICSVLMYGGVTFYFVAVPLTRAKIIEEDSNLTYRRLVFPVPSVIVDARRSPVNEIFYFIQLFAGFIAHNITVAACSLATLLAMHACGQLQVLMSWINHLVDGRDGVNDTTNERLAKIIQLHVRILNLISFLFVPSAIYLVLEMDDAYDILKLTGPLNFCLMAVIKYSSLIFRENDIRSGIEHIANDWINTRYYNDRMIMIRSAKFGRRLVTICAVFMYGGATFYYLALPLSNGKITEDGGNLTYRPLMYPVSSMIVDARRSPISDIFFCVQALSGFIVHSITTGACSLAAVFAMHAYGRLEVLMQWIEHLVDGREDFCDNVDERVAMIVQQHVRILQTACCFLLSFNLIPWVLYMFLILDTFKSRLRMIGGFFFYSMVPAMYFTLMLQEDRIKKCIRHLQEDWRNVWDTNDRKIMLDQARTGRFIIICTLLFLFTSGFTHRLIKPILRGTIVIGNMTIRPLVQGNYFIFFDPQQSPAYEIIFSMHLVTGIVIYIVTTSVCGITALFTMHTCGQLKMLTVWLENTAIENHWSKCAIAQRLAAIIVHHVRIRNFLVVPAVIYIVLEMDDRYLILKLSGALSFCVLAIVKYSTLIFHEKDIRNGIKHIESDWINTRYYSDRIIMIRNAKFGQHLVIICMFFMYGSAVFFYLALPFSASKITEDEGNLTYRPLVYPVAKVIIDVRHSPVREIFFWMQCLSGFLAHSITASGCSLAAVFAIHAYSRMEILIQWIEHLIDGREDLCDNMNERLAIIIEHHVRILR</sequence>
<keyword evidence="3" id="KW-0716">Sensory transduction</keyword>
<feature type="transmembrane region" description="Helical" evidence="10">
    <location>
        <begin position="830"/>
        <end position="852"/>
    </location>
</feature>
<feature type="transmembrane region" description="Helical" evidence="10">
    <location>
        <begin position="275"/>
        <end position="294"/>
    </location>
</feature>
<gene>
    <name evidence="11" type="ORF">ALC60_10133</name>
</gene>
<dbReference type="Pfam" id="PF02949">
    <property type="entry name" value="7tm_6"/>
    <property type="match status" value="6"/>
</dbReference>
<feature type="transmembrane region" description="Helical" evidence="10">
    <location>
        <begin position="771"/>
        <end position="792"/>
    </location>
</feature>
<dbReference type="STRING" id="64791.A0A151WSD9"/>
<dbReference type="PANTHER" id="PTHR21137">
    <property type="entry name" value="ODORANT RECEPTOR"/>
    <property type="match status" value="1"/>
</dbReference>
<dbReference type="GO" id="GO:0007165">
    <property type="term" value="P:signal transduction"/>
    <property type="evidence" value="ECO:0007669"/>
    <property type="project" value="UniProtKB-KW"/>
</dbReference>
<evidence type="ECO:0008006" key="13">
    <source>
        <dbReference type="Google" id="ProtNLM"/>
    </source>
</evidence>
<feature type="transmembrane region" description="Helical" evidence="10">
    <location>
        <begin position="493"/>
        <end position="511"/>
    </location>
</feature>
<name>A0A151WSD9_9HYME</name>
<evidence type="ECO:0000256" key="4">
    <source>
        <dbReference type="ARBA" id="ARBA00022692"/>
    </source>
</evidence>
<evidence type="ECO:0000313" key="12">
    <source>
        <dbReference type="Proteomes" id="UP000075809"/>
    </source>
</evidence>
<dbReference type="Proteomes" id="UP000075809">
    <property type="component" value="Unassembled WGS sequence"/>
</dbReference>
<reference evidence="11 12" key="1">
    <citation type="submission" date="2015-09" db="EMBL/GenBank/DDBJ databases">
        <title>Trachymyrmex zeteki WGS genome.</title>
        <authorList>
            <person name="Nygaard S."/>
            <person name="Hu H."/>
            <person name="Boomsma J."/>
            <person name="Zhang G."/>
        </authorList>
    </citation>
    <scope>NUCLEOTIDE SEQUENCE [LARGE SCALE GENOMIC DNA]</scope>
    <source>
        <strain evidence="11">Tzet28-1</strain>
        <tissue evidence="11">Whole body</tissue>
    </source>
</reference>
<keyword evidence="5" id="KW-0552">Olfaction</keyword>
<evidence type="ECO:0000256" key="1">
    <source>
        <dbReference type="ARBA" id="ARBA00004651"/>
    </source>
</evidence>
<dbReference type="AlphaFoldDB" id="A0A151WSD9"/>
<evidence type="ECO:0000256" key="7">
    <source>
        <dbReference type="ARBA" id="ARBA00023136"/>
    </source>
</evidence>
<feature type="transmembrane region" description="Helical" evidence="10">
    <location>
        <begin position="436"/>
        <end position="455"/>
    </location>
</feature>
<protein>
    <recommendedName>
        <fullName evidence="13">Odorant receptor 13a</fullName>
    </recommendedName>
</protein>
<keyword evidence="7 10" id="KW-0472">Membrane</keyword>
<feature type="transmembrane region" description="Helical" evidence="10">
    <location>
        <begin position="550"/>
        <end position="578"/>
    </location>
</feature>
<feature type="transmembrane region" description="Helical" evidence="10">
    <location>
        <begin position="1183"/>
        <end position="1211"/>
    </location>
</feature>
<evidence type="ECO:0000256" key="5">
    <source>
        <dbReference type="ARBA" id="ARBA00022725"/>
    </source>
</evidence>
<evidence type="ECO:0000256" key="6">
    <source>
        <dbReference type="ARBA" id="ARBA00022989"/>
    </source>
</evidence>
<evidence type="ECO:0000256" key="2">
    <source>
        <dbReference type="ARBA" id="ARBA00022475"/>
    </source>
</evidence>
<evidence type="ECO:0000256" key="9">
    <source>
        <dbReference type="ARBA" id="ARBA00023224"/>
    </source>
</evidence>
<keyword evidence="6 10" id="KW-1133">Transmembrane helix</keyword>
<keyword evidence="9" id="KW-0807">Transducer</keyword>
<proteinExistence type="predicted"/>
<feature type="transmembrane region" description="Helical" evidence="10">
    <location>
        <begin position="975"/>
        <end position="1001"/>
    </location>
</feature>
<keyword evidence="8" id="KW-0675">Receptor</keyword>
<dbReference type="EMBL" id="KQ982774">
    <property type="protein sequence ID" value="KYQ50776.1"/>
    <property type="molecule type" value="Genomic_DNA"/>
</dbReference>
<feature type="transmembrane region" description="Helical" evidence="10">
    <location>
        <begin position="1042"/>
        <end position="1058"/>
    </location>
</feature>
<feature type="transmembrane region" description="Helical" evidence="10">
    <location>
        <begin position="1126"/>
        <end position="1145"/>
    </location>
</feature>